<evidence type="ECO:0000256" key="3">
    <source>
        <dbReference type="ARBA" id="ARBA00023285"/>
    </source>
</evidence>
<dbReference type="GO" id="GO:0046336">
    <property type="term" value="P:ethanolamine catabolic process"/>
    <property type="evidence" value="ECO:0007669"/>
    <property type="project" value="UniProtKB-UniRule"/>
</dbReference>
<dbReference type="GO" id="GO:0031471">
    <property type="term" value="C:ethanolamine degradation polyhedral organelle"/>
    <property type="evidence" value="ECO:0007669"/>
    <property type="project" value="UniProtKB-UniRule"/>
</dbReference>
<evidence type="ECO:0000256" key="4">
    <source>
        <dbReference type="ARBA" id="ARBA00024446"/>
    </source>
</evidence>
<keyword evidence="2 5" id="KW-0456">Lyase</keyword>
<evidence type="ECO:0000256" key="1">
    <source>
        <dbReference type="ARBA" id="ARBA00022628"/>
    </source>
</evidence>
<reference evidence="6 7" key="1">
    <citation type="submission" date="2018-08" db="EMBL/GenBank/DDBJ databases">
        <title>Fibrisoma montanum sp. nov., isolated from Danxia mountain soil.</title>
        <authorList>
            <person name="Huang Y."/>
        </authorList>
    </citation>
    <scope>NUCLEOTIDE SEQUENCE [LARGE SCALE GENOMIC DNA]</scope>
    <source>
        <strain evidence="6 7">HYT19</strain>
    </source>
</reference>
<gene>
    <name evidence="5" type="primary">eutC</name>
    <name evidence="6" type="ORF">DYU11_07770</name>
</gene>
<evidence type="ECO:0000313" key="7">
    <source>
        <dbReference type="Proteomes" id="UP000283523"/>
    </source>
</evidence>
<feature type="binding site" evidence="5">
    <location>
        <position position="155"/>
    </location>
    <ligand>
        <name>adenosylcob(III)alamin</name>
        <dbReference type="ChEBI" id="CHEBI:18408"/>
    </ligand>
</feature>
<comment type="pathway">
    <text evidence="5">Amine and polyamine degradation; ethanolamine degradation.</text>
</comment>
<dbReference type="Proteomes" id="UP000283523">
    <property type="component" value="Unassembled WGS sequence"/>
</dbReference>
<dbReference type="Gene3D" id="3.40.50.11240">
    <property type="entry name" value="Ethanolamine ammonia-lyase light chain (EutC)"/>
    <property type="match status" value="1"/>
</dbReference>
<evidence type="ECO:0000256" key="5">
    <source>
        <dbReference type="HAMAP-Rule" id="MF_00601"/>
    </source>
</evidence>
<sequence length="266" mass="29104">MIHNDPWAFLRTHTAARIAQGRTGHSLPTRALLNFQLDHACARDAVYSQLDTETLCNQLDQVQAGALRLHSQAADRRQFLQRPDLGRRLDVRSAELIRASAGQHSDVSLSLVLADGLSATAVNRHALPVLAGLVAESQRVGWRLVPLCLVEQGRVAIGDEIAHGLGADLVVVLIGERPGLSSPDSLGAYLTYRPRPGLTDESRNCVSNIRPEGLPYDFAVRKLMYLLTEMSIRRLSGVDLKDEMPMHTLPDISSRAVSAQTPETPD</sequence>
<organism evidence="6 7">
    <name type="scientific">Fibrisoma montanum</name>
    <dbReference type="NCBI Taxonomy" id="2305895"/>
    <lineage>
        <taxon>Bacteria</taxon>
        <taxon>Pseudomonadati</taxon>
        <taxon>Bacteroidota</taxon>
        <taxon>Cytophagia</taxon>
        <taxon>Cytophagales</taxon>
        <taxon>Spirosomataceae</taxon>
        <taxon>Fibrisoma</taxon>
    </lineage>
</organism>
<accession>A0A418MEG0</accession>
<evidence type="ECO:0000313" key="6">
    <source>
        <dbReference type="EMBL" id="RIV25200.1"/>
    </source>
</evidence>
<feature type="binding site" evidence="5">
    <location>
        <position position="176"/>
    </location>
    <ligand>
        <name>adenosylcob(III)alamin</name>
        <dbReference type="ChEBI" id="CHEBI:18408"/>
    </ligand>
</feature>
<comment type="subcellular location">
    <subcellularLocation>
        <location evidence="5">Bacterial microcompartment</location>
    </subcellularLocation>
</comment>
<dbReference type="PANTHER" id="PTHR39330:SF1">
    <property type="entry name" value="ETHANOLAMINE AMMONIA-LYASE SMALL SUBUNIT"/>
    <property type="match status" value="1"/>
</dbReference>
<dbReference type="GO" id="GO:0008851">
    <property type="term" value="F:ethanolamine ammonia-lyase activity"/>
    <property type="evidence" value="ECO:0007669"/>
    <property type="project" value="UniProtKB-UniRule"/>
</dbReference>
<dbReference type="AlphaFoldDB" id="A0A418MEG0"/>
<dbReference type="Gene3D" id="1.10.30.40">
    <property type="entry name" value="Ethanolamine ammonia-lyase light chain (EutC), N-terminal domain"/>
    <property type="match status" value="1"/>
</dbReference>
<comment type="similarity">
    <text evidence="5">Belongs to the EutC family.</text>
</comment>
<dbReference type="HAMAP" id="MF_00601">
    <property type="entry name" value="EutC"/>
    <property type="match status" value="1"/>
</dbReference>
<dbReference type="RefSeq" id="WP_119667086.1">
    <property type="nucleotide sequence ID" value="NZ_QXED01000002.1"/>
</dbReference>
<evidence type="ECO:0000256" key="2">
    <source>
        <dbReference type="ARBA" id="ARBA00023239"/>
    </source>
</evidence>
<proteinExistence type="inferred from homology"/>
<feature type="binding site" evidence="5">
    <location>
        <position position="205"/>
    </location>
    <ligand>
        <name>adenosylcob(III)alamin</name>
        <dbReference type="ChEBI" id="CHEBI:18408"/>
    </ligand>
</feature>
<dbReference type="GO" id="GO:0009350">
    <property type="term" value="C:ethanolamine ammonia-lyase complex"/>
    <property type="evidence" value="ECO:0007669"/>
    <property type="project" value="UniProtKB-UniRule"/>
</dbReference>
<dbReference type="EC" id="4.3.1.7" evidence="5"/>
<dbReference type="PIRSF" id="PIRSF018982">
    <property type="entry name" value="EutC"/>
    <property type="match status" value="1"/>
</dbReference>
<dbReference type="OrthoDB" id="114248at2"/>
<name>A0A418MEG0_9BACT</name>
<dbReference type="PANTHER" id="PTHR39330">
    <property type="entry name" value="ETHANOLAMINE AMMONIA-LYASE LIGHT CHAIN"/>
    <property type="match status" value="1"/>
</dbReference>
<keyword evidence="1 5" id="KW-0846">Cobalamin</keyword>
<dbReference type="InterPro" id="IPR042251">
    <property type="entry name" value="EutC_C"/>
</dbReference>
<comment type="caution">
    <text evidence="6">The sequence shown here is derived from an EMBL/GenBank/DDBJ whole genome shotgun (WGS) entry which is preliminary data.</text>
</comment>
<comment type="subunit">
    <text evidence="5">The basic unit is a heterodimer which dimerizes to form tetramers. The heterotetramers trimerize; 6 large subunits form a core ring with 6 small subunits projecting outwards.</text>
</comment>
<dbReference type="InterPro" id="IPR042255">
    <property type="entry name" value="EutC_N"/>
</dbReference>
<dbReference type="GO" id="GO:0006520">
    <property type="term" value="P:amino acid metabolic process"/>
    <property type="evidence" value="ECO:0007669"/>
    <property type="project" value="InterPro"/>
</dbReference>
<keyword evidence="3 5" id="KW-0170">Cobalt</keyword>
<dbReference type="Pfam" id="PF05985">
    <property type="entry name" value="EutC"/>
    <property type="match status" value="1"/>
</dbReference>
<dbReference type="GO" id="GO:0031419">
    <property type="term" value="F:cobalamin binding"/>
    <property type="evidence" value="ECO:0007669"/>
    <property type="project" value="UniProtKB-UniRule"/>
</dbReference>
<dbReference type="InterPro" id="IPR009246">
    <property type="entry name" value="EutC"/>
</dbReference>
<keyword evidence="7" id="KW-1185">Reference proteome</keyword>
<comment type="cofactor">
    <cofactor evidence="5">
        <name>adenosylcob(III)alamin</name>
        <dbReference type="ChEBI" id="CHEBI:18408"/>
    </cofactor>
    <text evidence="5">Binds between the large and small subunits.</text>
</comment>
<dbReference type="NCBIfam" id="NF003971">
    <property type="entry name" value="PRK05465.1"/>
    <property type="match status" value="1"/>
</dbReference>
<comment type="function">
    <text evidence="5">Catalyzes the deamination of various vicinal amino-alcohols to oxo compounds. Allows this organism to utilize ethanolamine as the sole source of nitrogen and carbon in the presence of external vitamin B12.</text>
</comment>
<comment type="catalytic activity">
    <reaction evidence="5">
        <text>ethanolamine = acetaldehyde + NH4(+)</text>
        <dbReference type="Rhea" id="RHEA:15313"/>
        <dbReference type="ChEBI" id="CHEBI:15343"/>
        <dbReference type="ChEBI" id="CHEBI:28938"/>
        <dbReference type="ChEBI" id="CHEBI:57603"/>
        <dbReference type="EC" id="4.3.1.7"/>
    </reaction>
</comment>
<dbReference type="UniPathway" id="UPA00560"/>
<dbReference type="EMBL" id="QXED01000002">
    <property type="protein sequence ID" value="RIV25200.1"/>
    <property type="molecule type" value="Genomic_DNA"/>
</dbReference>
<protein>
    <recommendedName>
        <fullName evidence="5">Ethanolamine ammonia-lyase small subunit</fullName>
        <shortName evidence="5">EAL small subunit</shortName>
        <ecNumber evidence="5">4.3.1.7</ecNumber>
    </recommendedName>
</protein>
<keyword evidence="4 5" id="KW-1283">Bacterial microcompartment</keyword>